<sequence>MDLIPYAFCEAVFVLLSMDKSNCEVIAKQLRGVWKRAAEKYAENVYIFTTGIWRDDGGQWWYNIWDHAQCQKGPASLDDLLRMDRRFVRFMRVTPGTGSISDEPAISISKQDLVNKYIPFLNLQSQRSTIFDLTDIAEHDTAVEYLKLFKEYTAFGFLTLSYYGVESENFLAAQIKNNSFLYTVGYKGCWPRSERIEDLSIEILRKPSITELCLPRDEEDNQLTMKVIKATFDLWWLSGRRVDVSGSVDETEVDVLSIPLPPDVTRSEKYEKRGLREKLTVRWSKETVPDFTCVIFVGESVSLNSRYYGGEMENVCQDGEFQCWDDDSECHLL</sequence>
<reference evidence="1" key="1">
    <citation type="submission" date="2023-06" db="EMBL/GenBank/DDBJ databases">
        <title>Genomic analysis of the entomopathogenic nematode Steinernema hermaphroditum.</title>
        <authorList>
            <person name="Schwarz E.M."/>
            <person name="Heppert J.K."/>
            <person name="Baniya A."/>
            <person name="Schwartz H.T."/>
            <person name="Tan C.-H."/>
            <person name="Antoshechkin I."/>
            <person name="Sternberg P.W."/>
            <person name="Goodrich-Blair H."/>
            <person name="Dillman A.R."/>
        </authorList>
    </citation>
    <scope>NUCLEOTIDE SEQUENCE</scope>
    <source>
        <strain evidence="1">PS9179</strain>
        <tissue evidence="1">Whole animal</tissue>
    </source>
</reference>
<organism evidence="1 2">
    <name type="scientific">Steinernema hermaphroditum</name>
    <dbReference type="NCBI Taxonomy" id="289476"/>
    <lineage>
        <taxon>Eukaryota</taxon>
        <taxon>Metazoa</taxon>
        <taxon>Ecdysozoa</taxon>
        <taxon>Nematoda</taxon>
        <taxon>Chromadorea</taxon>
        <taxon>Rhabditida</taxon>
        <taxon>Tylenchina</taxon>
        <taxon>Panagrolaimomorpha</taxon>
        <taxon>Strongyloidoidea</taxon>
        <taxon>Steinernematidae</taxon>
        <taxon>Steinernema</taxon>
    </lineage>
</organism>
<protein>
    <submittedName>
        <fullName evidence="1">Uncharacterized protein</fullName>
    </submittedName>
</protein>
<dbReference type="EMBL" id="JAUCMV010000001">
    <property type="protein sequence ID" value="KAK0428400.1"/>
    <property type="molecule type" value="Genomic_DNA"/>
</dbReference>
<accession>A0AA39IRA1</accession>
<comment type="caution">
    <text evidence="1">The sequence shown here is derived from an EMBL/GenBank/DDBJ whole genome shotgun (WGS) entry which is preliminary data.</text>
</comment>
<proteinExistence type="predicted"/>
<evidence type="ECO:0000313" key="1">
    <source>
        <dbReference type="EMBL" id="KAK0428400.1"/>
    </source>
</evidence>
<gene>
    <name evidence="1" type="ORF">QR680_010781</name>
</gene>
<dbReference type="AlphaFoldDB" id="A0AA39IRA1"/>
<keyword evidence="2" id="KW-1185">Reference proteome</keyword>
<evidence type="ECO:0000313" key="2">
    <source>
        <dbReference type="Proteomes" id="UP001175271"/>
    </source>
</evidence>
<dbReference type="Proteomes" id="UP001175271">
    <property type="component" value="Unassembled WGS sequence"/>
</dbReference>
<name>A0AA39IRA1_9BILA</name>